<dbReference type="Proteomes" id="UP001159200">
    <property type="component" value="Unassembled WGS sequence"/>
</dbReference>
<proteinExistence type="predicted"/>
<dbReference type="RefSeq" id="WP_255201507.1">
    <property type="nucleotide sequence ID" value="NZ_JAROYJ010000013.1"/>
</dbReference>
<comment type="caution">
    <text evidence="2">The sequence shown here is derived from an EMBL/GenBank/DDBJ whole genome shotgun (WGS) entry which is preliminary data.</text>
</comment>
<sequence>MNQLKYYRLDNASGKSKEPQGSGSEKCLQAEPQLNIRRNI</sequence>
<reference evidence="2 3" key="1">
    <citation type="submission" date="2023-03" db="EMBL/GenBank/DDBJ databases">
        <title>Bacterial isolates from washroom surfaces on a university campus.</title>
        <authorList>
            <person name="Holman D.B."/>
            <person name="Gzyl K.E."/>
            <person name="Taheri A.E."/>
        </authorList>
    </citation>
    <scope>NUCLEOTIDE SEQUENCE [LARGE SCALE GENOMIC DNA]</scope>
    <source>
        <strain evidence="2 3">RD01</strain>
    </source>
</reference>
<evidence type="ECO:0000313" key="3">
    <source>
        <dbReference type="Proteomes" id="UP001159200"/>
    </source>
</evidence>
<keyword evidence="3" id="KW-1185">Reference proteome</keyword>
<name>A0ABT6J4K8_9STAP</name>
<protein>
    <submittedName>
        <fullName evidence="2">Uncharacterized protein</fullName>
    </submittedName>
</protein>
<feature type="region of interest" description="Disordered" evidence="1">
    <location>
        <begin position="1"/>
        <end position="40"/>
    </location>
</feature>
<evidence type="ECO:0000313" key="2">
    <source>
        <dbReference type="EMBL" id="MDH5159048.1"/>
    </source>
</evidence>
<dbReference type="EMBL" id="JAROYR010000026">
    <property type="protein sequence ID" value="MDH5159048.1"/>
    <property type="molecule type" value="Genomic_DNA"/>
</dbReference>
<gene>
    <name evidence="2" type="ORF">P5X59_12250</name>
</gene>
<evidence type="ECO:0000256" key="1">
    <source>
        <dbReference type="SAM" id="MobiDB-lite"/>
    </source>
</evidence>
<organism evidence="2 3">
    <name type="scientific">Staphylococcus cohnii</name>
    <dbReference type="NCBI Taxonomy" id="29382"/>
    <lineage>
        <taxon>Bacteria</taxon>
        <taxon>Bacillati</taxon>
        <taxon>Bacillota</taxon>
        <taxon>Bacilli</taxon>
        <taxon>Bacillales</taxon>
        <taxon>Staphylococcaceae</taxon>
        <taxon>Staphylococcus</taxon>
        <taxon>Staphylococcus cohnii species complex</taxon>
    </lineage>
</organism>
<accession>A0ABT6J4K8</accession>